<organism evidence="2 3">
    <name type="scientific">Neogemmobacter tilapiae</name>
    <dbReference type="NCBI Taxonomy" id="875041"/>
    <lineage>
        <taxon>Bacteria</taxon>
        <taxon>Pseudomonadati</taxon>
        <taxon>Pseudomonadota</taxon>
        <taxon>Alphaproteobacteria</taxon>
        <taxon>Rhodobacterales</taxon>
        <taxon>Paracoccaceae</taxon>
        <taxon>Neogemmobacter</taxon>
    </lineage>
</organism>
<evidence type="ECO:0000313" key="3">
    <source>
        <dbReference type="Proteomes" id="UP000638981"/>
    </source>
</evidence>
<reference evidence="2" key="1">
    <citation type="journal article" date="2014" name="Int. J. Syst. Evol. Microbiol.">
        <title>Complete genome sequence of Corynebacterium casei LMG S-19264T (=DSM 44701T), isolated from a smear-ripened cheese.</title>
        <authorList>
            <consortium name="US DOE Joint Genome Institute (JGI-PGF)"/>
            <person name="Walter F."/>
            <person name="Albersmeier A."/>
            <person name="Kalinowski J."/>
            <person name="Ruckert C."/>
        </authorList>
    </citation>
    <scope>NUCLEOTIDE SEQUENCE</scope>
    <source>
        <strain evidence="2">KCTC 23310</strain>
    </source>
</reference>
<dbReference type="InterPro" id="IPR002035">
    <property type="entry name" value="VWF_A"/>
</dbReference>
<name>A0A918WQB7_9RHOB</name>
<dbReference type="AlphaFoldDB" id="A0A918WQB7"/>
<sequence>MACETALLLAIDVSGSIDTGEYHLQVEGLAQALQDGQVQEALLKGQVALAVVQWSGFDQQTLVQDWSRMENPQDIATLIAQVQALPRAFDGSQTAVGQAIRFSTAQFDPVSDCQRRVIDISGDGPENIGHTVTPARQEAMAAKVTINAIAIEDAGAQVAITNFYRKWVITPAGFVITARGLEDYPRALREKLLRELEKPAS</sequence>
<gene>
    <name evidence="2" type="ORF">GCM10007315_35210</name>
</gene>
<dbReference type="Proteomes" id="UP000638981">
    <property type="component" value="Unassembled WGS sequence"/>
</dbReference>
<keyword evidence="3" id="KW-1185">Reference proteome</keyword>
<dbReference type="Gene3D" id="3.40.50.410">
    <property type="entry name" value="von Willebrand factor, type A domain"/>
    <property type="match status" value="1"/>
</dbReference>
<feature type="domain" description="VWFA" evidence="1">
    <location>
        <begin position="6"/>
        <end position="196"/>
    </location>
</feature>
<dbReference type="EMBL" id="BMYJ01000015">
    <property type="protein sequence ID" value="GHC67149.1"/>
    <property type="molecule type" value="Genomic_DNA"/>
</dbReference>
<dbReference type="InterPro" id="IPR036465">
    <property type="entry name" value="vWFA_dom_sf"/>
</dbReference>
<dbReference type="InterPro" id="IPR010607">
    <property type="entry name" value="DUF1194"/>
</dbReference>
<dbReference type="Pfam" id="PF06707">
    <property type="entry name" value="DUF1194"/>
    <property type="match status" value="1"/>
</dbReference>
<comment type="caution">
    <text evidence="2">The sequence shown here is derived from an EMBL/GenBank/DDBJ whole genome shotgun (WGS) entry which is preliminary data.</text>
</comment>
<reference evidence="2" key="2">
    <citation type="submission" date="2020-09" db="EMBL/GenBank/DDBJ databases">
        <authorList>
            <person name="Sun Q."/>
            <person name="Kim S."/>
        </authorList>
    </citation>
    <scope>NUCLEOTIDE SEQUENCE</scope>
    <source>
        <strain evidence="2">KCTC 23310</strain>
    </source>
</reference>
<dbReference type="PROSITE" id="PS50234">
    <property type="entry name" value="VWFA"/>
    <property type="match status" value="1"/>
</dbReference>
<proteinExistence type="predicted"/>
<protein>
    <recommendedName>
        <fullName evidence="1">VWFA domain-containing protein</fullName>
    </recommendedName>
</protein>
<evidence type="ECO:0000313" key="2">
    <source>
        <dbReference type="EMBL" id="GHC67149.1"/>
    </source>
</evidence>
<dbReference type="CDD" id="cd00198">
    <property type="entry name" value="vWFA"/>
    <property type="match status" value="1"/>
</dbReference>
<evidence type="ECO:0000259" key="1">
    <source>
        <dbReference type="PROSITE" id="PS50234"/>
    </source>
</evidence>
<accession>A0A918WQB7</accession>
<dbReference type="SUPFAM" id="SSF53300">
    <property type="entry name" value="vWA-like"/>
    <property type="match status" value="1"/>
</dbReference>